<evidence type="ECO:0000313" key="2">
    <source>
        <dbReference type="Proteomes" id="UP000324091"/>
    </source>
</evidence>
<sequence length="211" mass="23712">MVGMVSSVTPPLSVRHGVRVQPDPSVPVEEVLLTVGDRVGHSNLSHASRMNRGVVVFVKEERLVAELVARGVTLNGAYLQVFLLAVPFTRVTVSSVPPFIPNEVLEQELQGFRKMASGLRTVGLDCRSDKLRHVLLLRRQCFMFLKCPTQTIDVSFRVRHGEGHYMVYASSGSMRCLLFSDGWWWAELSNERSMGNKTGMSYFWTVIYLGH</sequence>
<dbReference type="Proteomes" id="UP000324091">
    <property type="component" value="Chromosome 5"/>
</dbReference>
<protein>
    <submittedName>
        <fullName evidence="1">Uncharacterized protein</fullName>
    </submittedName>
</protein>
<evidence type="ECO:0000313" key="1">
    <source>
        <dbReference type="EMBL" id="TWW60976.1"/>
    </source>
</evidence>
<dbReference type="AlphaFoldDB" id="A0A5C6N0Z5"/>
<accession>A0A5C6N0Z5</accession>
<keyword evidence="2" id="KW-1185">Reference proteome</keyword>
<dbReference type="EMBL" id="RHFK02000018">
    <property type="protein sequence ID" value="TWW60976.1"/>
    <property type="molecule type" value="Genomic_DNA"/>
</dbReference>
<name>A0A5C6N0Z5_9TELE</name>
<gene>
    <name evidence="1" type="ORF">D4764_05G0010660</name>
</gene>
<organism evidence="1 2">
    <name type="scientific">Takifugu flavidus</name>
    <name type="common">sansaifugu</name>
    <dbReference type="NCBI Taxonomy" id="433684"/>
    <lineage>
        <taxon>Eukaryota</taxon>
        <taxon>Metazoa</taxon>
        <taxon>Chordata</taxon>
        <taxon>Craniata</taxon>
        <taxon>Vertebrata</taxon>
        <taxon>Euteleostomi</taxon>
        <taxon>Actinopterygii</taxon>
        <taxon>Neopterygii</taxon>
        <taxon>Teleostei</taxon>
        <taxon>Neoteleostei</taxon>
        <taxon>Acanthomorphata</taxon>
        <taxon>Eupercaria</taxon>
        <taxon>Tetraodontiformes</taxon>
        <taxon>Tetradontoidea</taxon>
        <taxon>Tetraodontidae</taxon>
        <taxon>Takifugu</taxon>
    </lineage>
</organism>
<comment type="caution">
    <text evidence="1">The sequence shown here is derived from an EMBL/GenBank/DDBJ whole genome shotgun (WGS) entry which is preliminary data.</text>
</comment>
<reference evidence="1 2" key="1">
    <citation type="submission" date="2019-04" db="EMBL/GenBank/DDBJ databases">
        <title>Chromosome genome assembly for Takifugu flavidus.</title>
        <authorList>
            <person name="Xiao S."/>
        </authorList>
    </citation>
    <scope>NUCLEOTIDE SEQUENCE [LARGE SCALE GENOMIC DNA]</scope>
    <source>
        <strain evidence="1">HTHZ2018</strain>
        <tissue evidence="1">Muscle</tissue>
    </source>
</reference>
<proteinExistence type="predicted"/>